<feature type="transmembrane region" description="Helical" evidence="1">
    <location>
        <begin position="59"/>
        <end position="77"/>
    </location>
</feature>
<evidence type="ECO:0000313" key="3">
    <source>
        <dbReference type="Proteomes" id="UP001060261"/>
    </source>
</evidence>
<keyword evidence="1" id="KW-0472">Membrane</keyword>
<organism evidence="2 3">
    <name type="scientific">Deinococcus rubellus</name>
    <dbReference type="NCBI Taxonomy" id="1889240"/>
    <lineage>
        <taxon>Bacteria</taxon>
        <taxon>Thermotogati</taxon>
        <taxon>Deinococcota</taxon>
        <taxon>Deinococci</taxon>
        <taxon>Deinococcales</taxon>
        <taxon>Deinococcaceae</taxon>
        <taxon>Deinococcus</taxon>
    </lineage>
</organism>
<name>A0ABY5YIC6_9DEIO</name>
<keyword evidence="1" id="KW-1133">Transmembrane helix</keyword>
<accession>A0ABY5YIC6</accession>
<sequence length="79" mass="8354">MGLVAVLATLVGTRDLFLTLASAGAASFGSGILLVWVNFVLPRLRRLPPTGELLSVPRTASWLLLGGAALLAWVWLARV</sequence>
<dbReference type="RefSeq" id="WP_260560815.1">
    <property type="nucleotide sequence ID" value="NZ_BAABEC010000072.1"/>
</dbReference>
<dbReference type="Proteomes" id="UP001060261">
    <property type="component" value="Chromosome"/>
</dbReference>
<evidence type="ECO:0000256" key="1">
    <source>
        <dbReference type="SAM" id="Phobius"/>
    </source>
</evidence>
<keyword evidence="3" id="KW-1185">Reference proteome</keyword>
<feature type="transmembrane region" description="Helical" evidence="1">
    <location>
        <begin position="16"/>
        <end position="39"/>
    </location>
</feature>
<evidence type="ECO:0000313" key="2">
    <source>
        <dbReference type="EMBL" id="UWX64543.1"/>
    </source>
</evidence>
<gene>
    <name evidence="2" type="ORF">N0D28_02435</name>
</gene>
<proteinExistence type="predicted"/>
<keyword evidence="1" id="KW-0812">Transmembrane</keyword>
<protein>
    <submittedName>
        <fullName evidence="2">Uncharacterized protein</fullName>
    </submittedName>
</protein>
<reference evidence="2" key="1">
    <citation type="submission" date="2022-09" db="EMBL/GenBank/DDBJ databases">
        <title>genome sequence of Deinococcus rubellus.</title>
        <authorList>
            <person name="Srinivasan S."/>
        </authorList>
    </citation>
    <scope>NUCLEOTIDE SEQUENCE</scope>
    <source>
        <strain evidence="2">Ant6</strain>
    </source>
</reference>
<dbReference type="EMBL" id="CP104213">
    <property type="protein sequence ID" value="UWX64543.1"/>
    <property type="molecule type" value="Genomic_DNA"/>
</dbReference>